<protein>
    <submittedName>
        <fullName evidence="2">Uncharacterized protein</fullName>
    </submittedName>
</protein>
<evidence type="ECO:0000313" key="2">
    <source>
        <dbReference type="EMBL" id="DAE08573.1"/>
    </source>
</evidence>
<proteinExistence type="predicted"/>
<name>A0A8S5PPX2_9CAUD</name>
<sequence length="99" mass="11209">MGKVEFVLITSCFAIAALMILLNQSNHGAIHHLPKFSHVIHYCCNDNWPSTFGYGDLVFRMNKSGIVDKVYIVGHMTSKIELNADEIHAMEKVYDIKIN</sequence>
<reference evidence="2" key="1">
    <citation type="journal article" date="2021" name="Proc. Natl. Acad. Sci. U.S.A.">
        <title>A Catalog of Tens of Thousands of Viruses from Human Metagenomes Reveals Hidden Associations with Chronic Diseases.</title>
        <authorList>
            <person name="Tisza M.J."/>
            <person name="Buck C.B."/>
        </authorList>
    </citation>
    <scope>NUCLEOTIDE SEQUENCE</scope>
    <source>
        <strain evidence="2">CtwwN25</strain>
    </source>
</reference>
<evidence type="ECO:0000256" key="1">
    <source>
        <dbReference type="SAM" id="Phobius"/>
    </source>
</evidence>
<keyword evidence="1" id="KW-0812">Transmembrane</keyword>
<accession>A0A8S5PPX2</accession>
<organism evidence="2">
    <name type="scientific">Myoviridae sp. ctwwN25</name>
    <dbReference type="NCBI Taxonomy" id="2825209"/>
    <lineage>
        <taxon>Viruses</taxon>
        <taxon>Duplodnaviria</taxon>
        <taxon>Heunggongvirae</taxon>
        <taxon>Uroviricota</taxon>
        <taxon>Caudoviricetes</taxon>
    </lineage>
</organism>
<dbReference type="EMBL" id="BK015472">
    <property type="protein sequence ID" value="DAE08573.1"/>
    <property type="molecule type" value="Genomic_DNA"/>
</dbReference>
<feature type="transmembrane region" description="Helical" evidence="1">
    <location>
        <begin position="6"/>
        <end position="23"/>
    </location>
</feature>
<keyword evidence="1" id="KW-0472">Membrane</keyword>
<keyword evidence="1" id="KW-1133">Transmembrane helix</keyword>